<comment type="similarity">
    <text evidence="1">Belongs to the asteroid family.</text>
</comment>
<dbReference type="InParanoid" id="W4JN72"/>
<accession>W4JN72</accession>
<dbReference type="InterPro" id="IPR026832">
    <property type="entry name" value="Asteroid"/>
</dbReference>
<dbReference type="PANTHER" id="PTHR15665">
    <property type="entry name" value="ASTEROID PROTEIN"/>
    <property type="match status" value="1"/>
</dbReference>
<dbReference type="Pfam" id="PF00752">
    <property type="entry name" value="XPG_N"/>
    <property type="match status" value="1"/>
</dbReference>
<dbReference type="OrthoDB" id="25987at2759"/>
<evidence type="ECO:0000313" key="4">
    <source>
        <dbReference type="EMBL" id="ETW74924.1"/>
    </source>
</evidence>
<proteinExistence type="inferred from homology"/>
<dbReference type="EMBL" id="KI925467">
    <property type="protein sequence ID" value="ETW74924.1"/>
    <property type="molecule type" value="Genomic_DNA"/>
</dbReference>
<dbReference type="InterPro" id="IPR006085">
    <property type="entry name" value="XPG_DNA_repair_N"/>
</dbReference>
<organism evidence="4 5">
    <name type="scientific">Heterobasidion irregulare (strain TC 32-1)</name>
    <dbReference type="NCBI Taxonomy" id="747525"/>
    <lineage>
        <taxon>Eukaryota</taxon>
        <taxon>Fungi</taxon>
        <taxon>Dikarya</taxon>
        <taxon>Basidiomycota</taxon>
        <taxon>Agaricomycotina</taxon>
        <taxon>Agaricomycetes</taxon>
        <taxon>Russulales</taxon>
        <taxon>Bondarzewiaceae</taxon>
        <taxon>Heterobasidion</taxon>
        <taxon>Heterobasidion annosum species complex</taxon>
    </lineage>
</organism>
<feature type="region of interest" description="Disordered" evidence="2">
    <location>
        <begin position="204"/>
        <end position="236"/>
    </location>
</feature>
<dbReference type="AlphaFoldDB" id="W4JN72"/>
<sequence length="815" mass="90557">MGIHGLATFLRENQRALSKPLKLPTAVSIALVVDGWSFIYELYNQSGLPWVYGGEYTRFSDLVVKTVEAWLNVGVRPFFVFDGPYPPLKFATAISRASENIIQPSLLFFRTSEASRSTPRFLRENTIIPPLCYTVCVHALKTLSHKGVEVHFADVEGDPYAVELAGRVRGYVTGHDSDFVVLNTDGYQGYIPMDEMIWTALRDSSETSVEPEDDGGFTVTRKPKRNTKSNGTYHSGQGLIPPDFGTDLSMICSVYRPSDLAAHLHLPMTLLPLLGALVGNDYTADQRRSTHRLFFEHSLTVSQRITRVANTLQSIITAVSGTTQKRKLKRPINSVVDLIGLTVDALLLGPSSSIGAREREAIVEKTVEAALQYSIPKHDGDPALWQSDVCALHDPDRCPFVLYLSPQKADKIEENPSRAHIRSRYTSAYRRGTLSPRLMDLFSTGTLWPRLFLEDPDLEPTARSIGRPLREWTYTILNDGIGLPEQIAEDQEESSEDDKDEGSDDDSDELIDVVEEDSDSDGGDLLAPLRGALQQLGGNSDTDPFPTTPIHLLVSSQPRSITEYIRRGTKLGMETVPVPSIAALAPFLSPDYDFSSHSPIQSRSEDERLALFLRLLHSESPAFKALPPMQLMAVLALRWVVRRLHERAESHGFGKERDRERWTQREAIAYLGAFAWASSSDAAPKESSEHAEPLVILNRSIQLTAQVSVALDAIEILSQTLLLHDRVSSPAPLFSGHIFHRKLADGNTAEHLHQESEYLWVACSTGLENMFGAEKGKRGKKERRANRSGQPELTRREYSAVPSQGLFSVLASMDS</sequence>
<name>W4JN72_HETIT</name>
<dbReference type="GO" id="GO:0016788">
    <property type="term" value="F:hydrolase activity, acting on ester bonds"/>
    <property type="evidence" value="ECO:0007669"/>
    <property type="project" value="InterPro"/>
</dbReference>
<dbReference type="RefSeq" id="XP_009553387.1">
    <property type="nucleotide sequence ID" value="XM_009555092.1"/>
</dbReference>
<evidence type="ECO:0000256" key="1">
    <source>
        <dbReference type="ARBA" id="ARBA00007398"/>
    </source>
</evidence>
<evidence type="ECO:0000259" key="3">
    <source>
        <dbReference type="Pfam" id="PF00752"/>
    </source>
</evidence>
<dbReference type="eggNOG" id="ENOG502QQRA">
    <property type="taxonomic scope" value="Eukaryota"/>
</dbReference>
<feature type="region of interest" description="Disordered" evidence="2">
    <location>
        <begin position="774"/>
        <end position="799"/>
    </location>
</feature>
<feature type="compositionally biased region" description="Basic residues" evidence="2">
    <location>
        <begin position="777"/>
        <end position="786"/>
    </location>
</feature>
<reference evidence="4 5" key="1">
    <citation type="journal article" date="2012" name="New Phytol.">
        <title>Insight into trade-off between wood decay and parasitism from the genome of a fungal forest pathogen.</title>
        <authorList>
            <person name="Olson A."/>
            <person name="Aerts A."/>
            <person name="Asiegbu F."/>
            <person name="Belbahri L."/>
            <person name="Bouzid O."/>
            <person name="Broberg A."/>
            <person name="Canback B."/>
            <person name="Coutinho P.M."/>
            <person name="Cullen D."/>
            <person name="Dalman K."/>
            <person name="Deflorio G."/>
            <person name="van Diepen L.T."/>
            <person name="Dunand C."/>
            <person name="Duplessis S."/>
            <person name="Durling M."/>
            <person name="Gonthier P."/>
            <person name="Grimwood J."/>
            <person name="Fossdal C.G."/>
            <person name="Hansson D."/>
            <person name="Henrissat B."/>
            <person name="Hietala A."/>
            <person name="Himmelstrand K."/>
            <person name="Hoffmeister D."/>
            <person name="Hogberg N."/>
            <person name="James T.Y."/>
            <person name="Karlsson M."/>
            <person name="Kohler A."/>
            <person name="Kues U."/>
            <person name="Lee Y.H."/>
            <person name="Lin Y.C."/>
            <person name="Lind M."/>
            <person name="Lindquist E."/>
            <person name="Lombard V."/>
            <person name="Lucas S."/>
            <person name="Lunden K."/>
            <person name="Morin E."/>
            <person name="Murat C."/>
            <person name="Park J."/>
            <person name="Raffaello T."/>
            <person name="Rouze P."/>
            <person name="Salamov A."/>
            <person name="Schmutz J."/>
            <person name="Solheim H."/>
            <person name="Stahlberg J."/>
            <person name="Velez H."/>
            <person name="de Vries R.P."/>
            <person name="Wiebenga A."/>
            <person name="Woodward S."/>
            <person name="Yakovlev I."/>
            <person name="Garbelotto M."/>
            <person name="Martin F."/>
            <person name="Grigoriev I.V."/>
            <person name="Stenlid J."/>
        </authorList>
    </citation>
    <scope>NUCLEOTIDE SEQUENCE [LARGE SCALE GENOMIC DNA]</scope>
    <source>
        <strain evidence="4 5">TC 32-1</strain>
    </source>
</reference>
<dbReference type="GeneID" id="20678050"/>
<dbReference type="KEGG" id="hir:HETIRDRAFT_482733"/>
<feature type="region of interest" description="Disordered" evidence="2">
    <location>
        <begin position="488"/>
        <end position="509"/>
    </location>
</feature>
<dbReference type="InterPro" id="IPR029060">
    <property type="entry name" value="PIN-like_dom_sf"/>
</dbReference>
<dbReference type="InterPro" id="IPR019974">
    <property type="entry name" value="XPG_CS"/>
</dbReference>
<evidence type="ECO:0000313" key="5">
    <source>
        <dbReference type="Proteomes" id="UP000030671"/>
    </source>
</evidence>
<feature type="domain" description="XPG N-terminal" evidence="3">
    <location>
        <begin position="1"/>
        <end position="96"/>
    </location>
</feature>
<dbReference type="SUPFAM" id="SSF88723">
    <property type="entry name" value="PIN domain-like"/>
    <property type="match status" value="1"/>
</dbReference>
<gene>
    <name evidence="4" type="ORF">HETIRDRAFT_482733</name>
</gene>
<dbReference type="Gene3D" id="3.40.50.1010">
    <property type="entry name" value="5'-nuclease"/>
    <property type="match status" value="1"/>
</dbReference>
<dbReference type="HOGENOM" id="CLU_314230_0_0_1"/>
<dbReference type="PANTHER" id="PTHR15665:SF1">
    <property type="entry name" value="PROTEIN ASTEROID HOMOLOG 1"/>
    <property type="match status" value="1"/>
</dbReference>
<evidence type="ECO:0000256" key="2">
    <source>
        <dbReference type="SAM" id="MobiDB-lite"/>
    </source>
</evidence>
<protein>
    <recommendedName>
        <fullName evidence="3">XPG N-terminal domain-containing protein</fullName>
    </recommendedName>
</protein>
<dbReference type="Proteomes" id="UP000030671">
    <property type="component" value="Unassembled WGS sequence"/>
</dbReference>
<dbReference type="PROSITE" id="PS00841">
    <property type="entry name" value="XPG_1"/>
    <property type="match status" value="1"/>
</dbReference>
<keyword evidence="5" id="KW-1185">Reference proteome</keyword>
<dbReference type="GO" id="GO:0004518">
    <property type="term" value="F:nuclease activity"/>
    <property type="evidence" value="ECO:0007669"/>
    <property type="project" value="InterPro"/>
</dbReference>